<dbReference type="GO" id="GO:0046872">
    <property type="term" value="F:metal ion binding"/>
    <property type="evidence" value="ECO:0007669"/>
    <property type="project" value="UniProtKB-KW"/>
</dbReference>
<keyword evidence="2" id="KW-0460">Magnesium</keyword>
<dbReference type="PANTHER" id="PTHR19288">
    <property type="entry name" value="4-NITROPHENYLPHOSPHATASE-RELATED"/>
    <property type="match status" value="1"/>
</dbReference>
<keyword evidence="2" id="KW-0479">Metal-binding</keyword>
<dbReference type="InterPro" id="IPR036412">
    <property type="entry name" value="HAD-like_sf"/>
</dbReference>
<evidence type="ECO:0000313" key="3">
    <source>
        <dbReference type="EMBL" id="CAE0551764.1"/>
    </source>
</evidence>
<comment type="cofactor">
    <cofactor evidence="2">
        <name>Mg(2+)</name>
        <dbReference type="ChEBI" id="CHEBI:18420"/>
    </cofactor>
    <text evidence="2">Divalent metal ions. Mg(2+) is the most effective.</text>
</comment>
<sequence length="277" mass="28255">MVPLRGLALARRPSETIPAIGKSPAMVAAEFEKLGIDASTSEITTSACVAGDYLSSKGVEGSYVYVIGEPALMSMLSERAGVRPIGGPDDAGKSKRTLQSEGHSIATLDPPAGDVSAVVVGADGDISYYKVAKAAAYLLGNPRCLFVSTNPDPAYSFAPRAGGTAATLAPAGGVWARCVAMTSGREPDIVCGKPSRSLGKHMLSAYGLDPATTCMVGDRVDTDIEFGRAAGMHTLFVESGTTTAEAAAAAGPEQRPDFIAESIAVLEAALVGEAASD</sequence>
<feature type="binding site" evidence="2">
    <location>
        <position position="218"/>
    </location>
    <ligand>
        <name>Mg(2+)</name>
        <dbReference type="ChEBI" id="CHEBI:18420"/>
    </ligand>
</feature>
<dbReference type="AlphaFoldDB" id="A0A6U8RBI4"/>
<dbReference type="Pfam" id="PF13242">
    <property type="entry name" value="Hydrolase_like"/>
    <property type="match status" value="1"/>
</dbReference>
<evidence type="ECO:0000256" key="2">
    <source>
        <dbReference type="PIRSR" id="PIRSR000915-3"/>
    </source>
</evidence>
<feature type="binding site" evidence="1">
    <location>
        <position position="193"/>
    </location>
    <ligand>
        <name>substrate</name>
    </ligand>
</feature>
<evidence type="ECO:0008006" key="4">
    <source>
        <dbReference type="Google" id="ProtNLM"/>
    </source>
</evidence>
<organism evidence="3">
    <name type="scientific">Emiliania huxleyi</name>
    <name type="common">Coccolithophore</name>
    <name type="synonym">Pontosphaera huxleyi</name>
    <dbReference type="NCBI Taxonomy" id="2903"/>
    <lineage>
        <taxon>Eukaryota</taxon>
        <taxon>Haptista</taxon>
        <taxon>Haptophyta</taxon>
        <taxon>Prymnesiophyceae</taxon>
        <taxon>Isochrysidales</taxon>
        <taxon>Noelaerhabdaceae</taxon>
        <taxon>Emiliania</taxon>
    </lineage>
</organism>
<dbReference type="InterPro" id="IPR006357">
    <property type="entry name" value="HAD-SF_hydro_IIA"/>
</dbReference>
<dbReference type="PIRSF" id="PIRSF000915">
    <property type="entry name" value="PGP-type_phosphatase"/>
    <property type="match status" value="1"/>
</dbReference>
<dbReference type="GO" id="GO:0016791">
    <property type="term" value="F:phosphatase activity"/>
    <property type="evidence" value="ECO:0007669"/>
    <property type="project" value="TreeGrafter"/>
</dbReference>
<accession>A0A6U8RBI4</accession>
<dbReference type="GO" id="GO:0005737">
    <property type="term" value="C:cytoplasm"/>
    <property type="evidence" value="ECO:0007669"/>
    <property type="project" value="TreeGrafter"/>
</dbReference>
<dbReference type="Gene3D" id="3.40.50.1000">
    <property type="entry name" value="HAD superfamily/HAD-like"/>
    <property type="match status" value="2"/>
</dbReference>
<name>A0A6U8RBI4_EMIHU</name>
<dbReference type="SUPFAM" id="SSF56784">
    <property type="entry name" value="HAD-like"/>
    <property type="match status" value="1"/>
</dbReference>
<gene>
    <name evidence="3" type="ORF">EHUX00137_LOCUS18971</name>
</gene>
<dbReference type="InterPro" id="IPR023214">
    <property type="entry name" value="HAD_sf"/>
</dbReference>
<proteinExistence type="predicted"/>
<evidence type="ECO:0000256" key="1">
    <source>
        <dbReference type="PIRSR" id="PIRSR000915-2"/>
    </source>
</evidence>
<protein>
    <recommendedName>
        <fullName evidence="4">Phosphoglycolate phosphatase</fullName>
    </recommendedName>
</protein>
<dbReference type="Pfam" id="PF13344">
    <property type="entry name" value="Hydrolase_6"/>
    <property type="match status" value="1"/>
</dbReference>
<reference evidence="3" key="1">
    <citation type="submission" date="2021-01" db="EMBL/GenBank/DDBJ databases">
        <authorList>
            <person name="Corre E."/>
            <person name="Pelletier E."/>
            <person name="Niang G."/>
            <person name="Scheremetjew M."/>
            <person name="Finn R."/>
            <person name="Kale V."/>
            <person name="Holt S."/>
            <person name="Cochrane G."/>
            <person name="Meng A."/>
            <person name="Brown T."/>
            <person name="Cohen L."/>
        </authorList>
    </citation>
    <scope>NUCLEOTIDE SEQUENCE</scope>
    <source>
        <strain evidence="3">379</strain>
    </source>
</reference>
<dbReference type="PANTHER" id="PTHR19288:SF46">
    <property type="entry name" value="HALOACID DEHALOGENASE-LIKE HYDROLASE DOMAIN-CONTAINING PROTEIN 2"/>
    <property type="match status" value="1"/>
</dbReference>
<dbReference type="EMBL" id="HBIR01024728">
    <property type="protein sequence ID" value="CAE0551764.1"/>
    <property type="molecule type" value="Transcribed_RNA"/>
</dbReference>